<gene>
    <name evidence="2" type="ORF">SDC9_78885</name>
</gene>
<comment type="caution">
    <text evidence="2">The sequence shown here is derived from an EMBL/GenBank/DDBJ whole genome shotgun (WGS) entry which is preliminary data.</text>
</comment>
<dbReference type="Pfam" id="PF00403">
    <property type="entry name" value="HMA"/>
    <property type="match status" value="1"/>
</dbReference>
<organism evidence="2">
    <name type="scientific">bioreactor metagenome</name>
    <dbReference type="NCBI Taxonomy" id="1076179"/>
    <lineage>
        <taxon>unclassified sequences</taxon>
        <taxon>metagenomes</taxon>
        <taxon>ecological metagenomes</taxon>
    </lineage>
</organism>
<dbReference type="InterPro" id="IPR006121">
    <property type="entry name" value="HMA_dom"/>
</dbReference>
<name>A0A644Z0R8_9ZZZZ</name>
<evidence type="ECO:0000259" key="1">
    <source>
        <dbReference type="Pfam" id="PF00403"/>
    </source>
</evidence>
<evidence type="ECO:0000313" key="2">
    <source>
        <dbReference type="EMBL" id="MPM32323.1"/>
    </source>
</evidence>
<accession>A0A644Z0R8</accession>
<dbReference type="CDD" id="cd00371">
    <property type="entry name" value="HMA"/>
    <property type="match status" value="1"/>
</dbReference>
<proteinExistence type="predicted"/>
<dbReference type="GO" id="GO:0046872">
    <property type="term" value="F:metal ion binding"/>
    <property type="evidence" value="ECO:0007669"/>
    <property type="project" value="InterPro"/>
</dbReference>
<dbReference type="AlphaFoldDB" id="A0A644Z0R8"/>
<dbReference type="EMBL" id="VSSQ01006328">
    <property type="protein sequence ID" value="MPM32323.1"/>
    <property type="molecule type" value="Genomic_DNA"/>
</dbReference>
<sequence length="76" mass="8705">MKSYVTKFKQNNMLCHKCLMNVVKSLSGLKGLEEFNVDLNSQSIKVVYRDKSISKDDIKYIVNESILTGKVIKLVH</sequence>
<protein>
    <recommendedName>
        <fullName evidence="1">HMA domain-containing protein</fullName>
    </recommendedName>
</protein>
<dbReference type="SUPFAM" id="SSF55008">
    <property type="entry name" value="HMA, heavy metal-associated domain"/>
    <property type="match status" value="1"/>
</dbReference>
<reference evidence="2" key="1">
    <citation type="submission" date="2019-08" db="EMBL/GenBank/DDBJ databases">
        <authorList>
            <person name="Kucharzyk K."/>
            <person name="Murdoch R.W."/>
            <person name="Higgins S."/>
            <person name="Loffler F."/>
        </authorList>
    </citation>
    <scope>NUCLEOTIDE SEQUENCE</scope>
</reference>
<dbReference type="Gene3D" id="3.30.70.100">
    <property type="match status" value="1"/>
</dbReference>
<feature type="domain" description="HMA" evidence="1">
    <location>
        <begin position="11"/>
        <end position="57"/>
    </location>
</feature>
<dbReference type="InterPro" id="IPR036163">
    <property type="entry name" value="HMA_dom_sf"/>
</dbReference>